<reference evidence="1 2" key="1">
    <citation type="submission" date="2019-10" db="EMBL/GenBank/DDBJ databases">
        <title>Genetic environment of the oxa23 gene and comparative analysis of carbapenem resistant Acinetobacter baumannii isolates belonging to global clone 1, lineage 2 recovered in a burns hospital outbreak in 2012-2013.</title>
        <authorList>
            <person name="Douraghi M."/>
            <person name="Aris P."/>
            <person name="Kenyon J."/>
            <person name="Hamidian M."/>
        </authorList>
    </citation>
    <scope>NUCLEOTIDE SEQUENCE [LARGE SCALE GENOMIC DNA]</scope>
    <source>
        <strain evidence="1 2">ABS103</strain>
    </source>
</reference>
<comment type="caution">
    <text evidence="1">The sequence shown here is derived from an EMBL/GenBank/DDBJ whole genome shotgun (WGS) entry which is preliminary data.</text>
</comment>
<evidence type="ECO:0000313" key="1">
    <source>
        <dbReference type="EMBL" id="MQR51183.1"/>
    </source>
</evidence>
<protein>
    <submittedName>
        <fullName evidence="1">Uncharacterized protein</fullName>
    </submittedName>
</protein>
<gene>
    <name evidence="1" type="ORF">F2P40_17965</name>
</gene>
<dbReference type="Proteomes" id="UP000461234">
    <property type="component" value="Unassembled WGS sequence"/>
</dbReference>
<dbReference type="EMBL" id="WIOC01000032">
    <property type="protein sequence ID" value="MQR51183.1"/>
    <property type="molecule type" value="Genomic_DNA"/>
</dbReference>
<name>A0A5N5XW28_ACIBA</name>
<accession>A0A5N5XW28</accession>
<sequence>MKDINIKDAIFNIKQLMVHSVLLIILSLIGIFLLCLLVKFQYFSPTLNIILYLIIFLASATGFTVGMNNLLKILRLIARQETKAKN</sequence>
<organism evidence="1 2">
    <name type="scientific">Acinetobacter baumannii</name>
    <dbReference type="NCBI Taxonomy" id="470"/>
    <lineage>
        <taxon>Bacteria</taxon>
        <taxon>Pseudomonadati</taxon>
        <taxon>Pseudomonadota</taxon>
        <taxon>Gammaproteobacteria</taxon>
        <taxon>Moraxellales</taxon>
        <taxon>Moraxellaceae</taxon>
        <taxon>Acinetobacter</taxon>
        <taxon>Acinetobacter calcoaceticus/baumannii complex</taxon>
    </lineage>
</organism>
<proteinExistence type="predicted"/>
<dbReference type="AlphaFoldDB" id="A0A5N5XW28"/>
<evidence type="ECO:0000313" key="2">
    <source>
        <dbReference type="Proteomes" id="UP000461234"/>
    </source>
</evidence>